<evidence type="ECO:0000313" key="4">
    <source>
        <dbReference type="EMBL" id="MFD1738577.1"/>
    </source>
</evidence>
<evidence type="ECO:0000259" key="3">
    <source>
        <dbReference type="Pfam" id="PF20769"/>
    </source>
</evidence>
<feature type="domain" description="Sporulation protein YpeB PepSY1 and PepSY2" evidence="2">
    <location>
        <begin position="179"/>
        <end position="371"/>
    </location>
</feature>
<dbReference type="InterPro" id="IPR025711">
    <property type="entry name" value="PepSY"/>
</dbReference>
<accession>A0ABW4LTW6</accession>
<evidence type="ECO:0000313" key="5">
    <source>
        <dbReference type="Proteomes" id="UP001597214"/>
    </source>
</evidence>
<gene>
    <name evidence="4" type="primary">ypeB</name>
    <name evidence="4" type="ORF">ACFSCX_18805</name>
</gene>
<feature type="domain" description="Sporulation protein YpeB N-terminal" evidence="3">
    <location>
        <begin position="27"/>
        <end position="162"/>
    </location>
</feature>
<reference evidence="5" key="1">
    <citation type="journal article" date="2019" name="Int. J. Syst. Evol. Microbiol.">
        <title>The Global Catalogue of Microorganisms (GCM) 10K type strain sequencing project: providing services to taxonomists for standard genome sequencing and annotation.</title>
        <authorList>
            <consortium name="The Broad Institute Genomics Platform"/>
            <consortium name="The Broad Institute Genome Sequencing Center for Infectious Disease"/>
            <person name="Wu L."/>
            <person name="Ma J."/>
        </authorList>
    </citation>
    <scope>NUCLEOTIDE SEQUENCE [LARGE SCALE GENOMIC DNA]</scope>
    <source>
        <strain evidence="5">CCUG 49339</strain>
    </source>
</reference>
<dbReference type="RefSeq" id="WP_377929778.1">
    <property type="nucleotide sequence ID" value="NZ_JBHUEM010000045.1"/>
</dbReference>
<dbReference type="Pfam" id="PF03413">
    <property type="entry name" value="PepSY"/>
    <property type="match status" value="1"/>
</dbReference>
<keyword evidence="5" id="KW-1185">Reference proteome</keyword>
<dbReference type="NCBIfam" id="TIGR02889">
    <property type="entry name" value="spore_YpeB"/>
    <property type="match status" value="1"/>
</dbReference>
<dbReference type="Proteomes" id="UP001597214">
    <property type="component" value="Unassembled WGS sequence"/>
</dbReference>
<protein>
    <submittedName>
        <fullName evidence="4">Germination protein YpeB</fullName>
    </submittedName>
</protein>
<proteinExistence type="predicted"/>
<dbReference type="Pfam" id="PF14620">
    <property type="entry name" value="YPEB_PepSY1-2"/>
    <property type="match status" value="1"/>
</dbReference>
<dbReference type="EMBL" id="JBHUEM010000045">
    <property type="protein sequence ID" value="MFD1738577.1"/>
    <property type="molecule type" value="Genomic_DNA"/>
</dbReference>
<dbReference type="InterPro" id="IPR048402">
    <property type="entry name" value="YpeB_N"/>
</dbReference>
<name>A0ABW4LTW6_9BACI</name>
<organism evidence="4 5">
    <name type="scientific">Bacillus salitolerans</name>
    <dbReference type="NCBI Taxonomy" id="1437434"/>
    <lineage>
        <taxon>Bacteria</taxon>
        <taxon>Bacillati</taxon>
        <taxon>Bacillota</taxon>
        <taxon>Bacilli</taxon>
        <taxon>Bacillales</taxon>
        <taxon>Bacillaceae</taxon>
        <taxon>Bacillus</taxon>
    </lineage>
</organism>
<evidence type="ECO:0000259" key="2">
    <source>
        <dbReference type="Pfam" id="PF14620"/>
    </source>
</evidence>
<dbReference type="Pfam" id="PF20769">
    <property type="entry name" value="YPEB_N"/>
    <property type="match status" value="1"/>
</dbReference>
<dbReference type="InterPro" id="IPR014239">
    <property type="entry name" value="YpeB_PepSY1-2"/>
</dbReference>
<feature type="domain" description="PepSY" evidence="1">
    <location>
        <begin position="375"/>
        <end position="435"/>
    </location>
</feature>
<sequence>MLRGIIIGALVVGISGTAYWGYQEHIEKNAILIHAENNYQRAFHDLTYQIDLLNDKIGSTLAMNSRQSLSPSLAEVWRITSEAQSDVGQLPLTLLPFNKTEEFLANIAEFSYRAAVRDLEKEPLSDEEYNTLQALYEKSGDIQNELRKVQHLVLENNLRWMDVQLALATDNQQDNTIIDGFKTVEENVTAYSEADFGPSFTSMNKKEEGFKYLSGNEITESEARKIATDFLGLKGQEEMSVIENGDGSSYGFYSLTIDDPKAKTEIYMDITKKGGYPIWVLRNRDVKEKNISLNEATESALKYLKDHDFKNLELFESAQFDNIGIFTFVSKENDVRLYPESITMKVALDDGNIIGFTARDYLMAHHERNLPKPTLSLEEARKKINPSVEVMEDRLAVIVNDLGEEVLCYEFLGTINNDTYRVFINAESGYEEKVEKLNNAEPKYGNI</sequence>
<evidence type="ECO:0000259" key="1">
    <source>
        <dbReference type="Pfam" id="PF03413"/>
    </source>
</evidence>
<comment type="caution">
    <text evidence="4">The sequence shown here is derived from an EMBL/GenBank/DDBJ whole genome shotgun (WGS) entry which is preliminary data.</text>
</comment>